<dbReference type="PANTHER" id="PTHR12585:SF69">
    <property type="entry name" value="FI11703P"/>
    <property type="match status" value="1"/>
</dbReference>
<dbReference type="GO" id="GO:0007062">
    <property type="term" value="P:sister chromatid cohesion"/>
    <property type="evidence" value="ECO:0007669"/>
    <property type="project" value="InterPro"/>
</dbReference>
<evidence type="ECO:0000313" key="2">
    <source>
        <dbReference type="Proteomes" id="UP001346149"/>
    </source>
</evidence>
<keyword evidence="2" id="KW-1185">Reference proteome</keyword>
<proteinExistence type="predicted"/>
<gene>
    <name evidence="1" type="ORF">SAY86_029563</name>
</gene>
<dbReference type="InterPro" id="IPR039781">
    <property type="entry name" value="Rad21/Rec8-like"/>
</dbReference>
<dbReference type="GO" id="GO:0003682">
    <property type="term" value="F:chromatin binding"/>
    <property type="evidence" value="ECO:0007669"/>
    <property type="project" value="TreeGrafter"/>
</dbReference>
<comment type="caution">
    <text evidence="1">The sequence shown here is derived from an EMBL/GenBank/DDBJ whole genome shotgun (WGS) entry which is preliminary data.</text>
</comment>
<name>A0AAN7RC14_TRANT</name>
<dbReference type="GO" id="GO:0008278">
    <property type="term" value="C:cohesin complex"/>
    <property type="evidence" value="ECO:0007669"/>
    <property type="project" value="InterPro"/>
</dbReference>
<sequence length="149" mass="16564">MVSFQTCSFSHCKTFFPRLVEDLCENFSVFVQDHDNTAAGNDTEFLNVDDDELNEDNGHLSDVEDSQTLDNSGWSSRTRSVAKYLQTLFDRGAVQGKPSLAMDSLLTGKTRKKHQGCSLNHCCLVSFPMAMTGGACRLTTWAVQKVLIM</sequence>
<protein>
    <submittedName>
        <fullName evidence="1">Uncharacterized protein</fullName>
    </submittedName>
</protein>
<dbReference type="EMBL" id="JAXQNO010000006">
    <property type="protein sequence ID" value="KAK4797237.1"/>
    <property type="molecule type" value="Genomic_DNA"/>
</dbReference>
<dbReference type="GO" id="GO:1990414">
    <property type="term" value="P:replication-born double-strand break repair via sister chromatid exchange"/>
    <property type="evidence" value="ECO:0007669"/>
    <property type="project" value="TreeGrafter"/>
</dbReference>
<accession>A0AAN7RC14</accession>
<evidence type="ECO:0000313" key="1">
    <source>
        <dbReference type="EMBL" id="KAK4797237.1"/>
    </source>
</evidence>
<reference evidence="1 2" key="1">
    <citation type="journal article" date="2023" name="Hortic Res">
        <title>Pangenome of water caltrop reveals structural variations and asymmetric subgenome divergence after allopolyploidization.</title>
        <authorList>
            <person name="Zhang X."/>
            <person name="Chen Y."/>
            <person name="Wang L."/>
            <person name="Yuan Y."/>
            <person name="Fang M."/>
            <person name="Shi L."/>
            <person name="Lu R."/>
            <person name="Comes H.P."/>
            <person name="Ma Y."/>
            <person name="Chen Y."/>
            <person name="Huang G."/>
            <person name="Zhou Y."/>
            <person name="Zheng Z."/>
            <person name="Qiu Y."/>
        </authorList>
    </citation>
    <scope>NUCLEOTIDE SEQUENCE [LARGE SCALE GENOMIC DNA]</scope>
    <source>
        <strain evidence="1">F231</strain>
    </source>
</reference>
<dbReference type="Proteomes" id="UP001346149">
    <property type="component" value="Unassembled WGS sequence"/>
</dbReference>
<organism evidence="1 2">
    <name type="scientific">Trapa natans</name>
    <name type="common">Water chestnut</name>
    <dbReference type="NCBI Taxonomy" id="22666"/>
    <lineage>
        <taxon>Eukaryota</taxon>
        <taxon>Viridiplantae</taxon>
        <taxon>Streptophyta</taxon>
        <taxon>Embryophyta</taxon>
        <taxon>Tracheophyta</taxon>
        <taxon>Spermatophyta</taxon>
        <taxon>Magnoliopsida</taxon>
        <taxon>eudicotyledons</taxon>
        <taxon>Gunneridae</taxon>
        <taxon>Pentapetalae</taxon>
        <taxon>rosids</taxon>
        <taxon>malvids</taxon>
        <taxon>Myrtales</taxon>
        <taxon>Lythraceae</taxon>
        <taxon>Trapa</taxon>
    </lineage>
</organism>
<dbReference type="AlphaFoldDB" id="A0AAN7RC14"/>
<dbReference type="PANTHER" id="PTHR12585">
    <property type="entry name" value="SCC1 / RAD21 FAMILY MEMBER"/>
    <property type="match status" value="1"/>
</dbReference>